<reference evidence="2 3" key="1">
    <citation type="submission" date="2019-12" db="EMBL/GenBank/DDBJ databases">
        <title>Strain KN286 was isolated from seawater, which was collected from Caroline Seamount in the tropical western Pacific.</title>
        <authorList>
            <person name="Wang Q."/>
        </authorList>
    </citation>
    <scope>NUCLEOTIDE SEQUENCE [LARGE SCALE GENOMIC DNA]</scope>
    <source>
        <strain evidence="2 3">KN286</strain>
    </source>
</reference>
<dbReference type="Proteomes" id="UP000436016">
    <property type="component" value="Unassembled WGS sequence"/>
</dbReference>
<keyword evidence="1" id="KW-0732">Signal</keyword>
<dbReference type="AlphaFoldDB" id="A0A6B0TJV9"/>
<evidence type="ECO:0000313" key="3">
    <source>
        <dbReference type="Proteomes" id="UP000436016"/>
    </source>
</evidence>
<protein>
    <submittedName>
        <fullName evidence="2">DUF2125 domain-containing protein</fullName>
    </submittedName>
</protein>
<dbReference type="InterPro" id="IPR018666">
    <property type="entry name" value="DUF2125"/>
</dbReference>
<organism evidence="2 3">
    <name type="scientific">Oceanomicrobium pacificus</name>
    <dbReference type="NCBI Taxonomy" id="2692916"/>
    <lineage>
        <taxon>Bacteria</taxon>
        <taxon>Pseudomonadati</taxon>
        <taxon>Pseudomonadota</taxon>
        <taxon>Alphaproteobacteria</taxon>
        <taxon>Rhodobacterales</taxon>
        <taxon>Paracoccaceae</taxon>
        <taxon>Oceanomicrobium</taxon>
    </lineage>
</organism>
<name>A0A6B0TJV9_9RHOB</name>
<feature type="signal peptide" evidence="1">
    <location>
        <begin position="1"/>
        <end position="20"/>
    </location>
</feature>
<dbReference type="RefSeq" id="WP_160852373.1">
    <property type="nucleotide sequence ID" value="NZ_WUWG01000001.1"/>
</dbReference>
<sequence>MTRIAGALLALSLAFLPATAPQAQEQLELTLDAYVAVMKAQGNRVAFADKSVADDDSVTYSEFSYTSADGQVSLDAPWIRFAPTGTEWTTRITLADMAELTVTPLNPDGSEGAPLAFDLANSGLEIDTNAIVPDPTILDRIDVALRAGQLSIAGDNPASPSLKMLLASFEALESNFSYDAVADRVAGELVTDTLALDYDFASEVEGMRSVSASRTDDVRLDYAFDIGRTEEEFKDYLTGYMSGELSLDAGNSSYTGTTEQDGSSFAFSGTATGSQLEAAIKNAVLTYAGTFGPANYAFTQTGGTMPLPPIDADIGGGFFDLRLPLMTGEGSDEIRLGLGVSKVALNDEIWALIDPSSAIPREPADLELRLSGLSKINVPLSVEEQMDAETFGEIEKLDIGVATLSAAGASVDATGGVTFDNSGDVPKPLGDVRVTLRGLTTLSQALVQAGIIDQMQAGMAMGMIMAFGKPGDGPDEFVTDITFTQDGILANGTPIPQ</sequence>
<evidence type="ECO:0000313" key="2">
    <source>
        <dbReference type="EMBL" id="MXU64727.1"/>
    </source>
</evidence>
<gene>
    <name evidence="2" type="ORF">GSH16_04665</name>
</gene>
<evidence type="ECO:0000256" key="1">
    <source>
        <dbReference type="SAM" id="SignalP"/>
    </source>
</evidence>
<accession>A0A6B0TJV9</accession>
<dbReference type="Pfam" id="PF09898">
    <property type="entry name" value="DUF2125"/>
    <property type="match status" value="1"/>
</dbReference>
<keyword evidence="3" id="KW-1185">Reference proteome</keyword>
<dbReference type="EMBL" id="WUWG01000001">
    <property type="protein sequence ID" value="MXU64727.1"/>
    <property type="molecule type" value="Genomic_DNA"/>
</dbReference>
<feature type="chain" id="PRO_5025681703" evidence="1">
    <location>
        <begin position="21"/>
        <end position="497"/>
    </location>
</feature>
<proteinExistence type="predicted"/>
<comment type="caution">
    <text evidence="2">The sequence shown here is derived from an EMBL/GenBank/DDBJ whole genome shotgun (WGS) entry which is preliminary data.</text>
</comment>